<dbReference type="PROSITE" id="PS51206">
    <property type="entry name" value="SF3_HELICASE_1"/>
    <property type="match status" value="1"/>
</dbReference>
<keyword evidence="3" id="KW-0067">ATP-binding</keyword>
<protein>
    <submittedName>
        <fullName evidence="5">DNA primase</fullName>
    </submittedName>
</protein>
<evidence type="ECO:0000259" key="4">
    <source>
        <dbReference type="PROSITE" id="PS51206"/>
    </source>
</evidence>
<dbReference type="InterPro" id="IPR014818">
    <property type="entry name" value="Phage/plasmid_primase_P4_C"/>
</dbReference>
<keyword evidence="1" id="KW-0547">Nucleotide-binding</keyword>
<dbReference type="InterPro" id="IPR006500">
    <property type="entry name" value="Helicase_put_C_phage/plasmid"/>
</dbReference>
<dbReference type="PANTHER" id="PTHR35372:SF2">
    <property type="entry name" value="SF3 HELICASE DOMAIN-CONTAINING PROTEIN"/>
    <property type="match status" value="1"/>
</dbReference>
<dbReference type="Pfam" id="PF08706">
    <property type="entry name" value="D5_N"/>
    <property type="match status" value="1"/>
</dbReference>
<evidence type="ECO:0000256" key="2">
    <source>
        <dbReference type="ARBA" id="ARBA00022801"/>
    </source>
</evidence>
<name>A0ABS6XER4_9BACT</name>
<dbReference type="InterPro" id="IPR051620">
    <property type="entry name" value="ORF904-like_C"/>
</dbReference>
<dbReference type="SUPFAM" id="SSF52540">
    <property type="entry name" value="P-loop containing nucleoside triphosphate hydrolases"/>
    <property type="match status" value="1"/>
</dbReference>
<dbReference type="EMBL" id="JAHWXQ010000005">
    <property type="protein sequence ID" value="MBW3366487.1"/>
    <property type="molecule type" value="Genomic_DNA"/>
</dbReference>
<keyword evidence="2" id="KW-0378">Hydrolase</keyword>
<proteinExistence type="predicted"/>
<dbReference type="RefSeq" id="WP_199111218.1">
    <property type="nucleotide sequence ID" value="NZ_JAHWXQ010000005.1"/>
</dbReference>
<organism evidence="5 6">
    <name type="scientific">Pontibacter populi</name>
    <dbReference type="NCBI Taxonomy" id="890055"/>
    <lineage>
        <taxon>Bacteria</taxon>
        <taxon>Pseudomonadati</taxon>
        <taxon>Bacteroidota</taxon>
        <taxon>Cytophagia</taxon>
        <taxon>Cytophagales</taxon>
        <taxon>Hymenobacteraceae</taxon>
        <taxon>Pontibacter</taxon>
    </lineage>
</organism>
<evidence type="ECO:0000256" key="3">
    <source>
        <dbReference type="ARBA" id="ARBA00022840"/>
    </source>
</evidence>
<evidence type="ECO:0000313" key="5">
    <source>
        <dbReference type="EMBL" id="MBW3366487.1"/>
    </source>
</evidence>
<dbReference type="Pfam" id="PF19263">
    <property type="entry name" value="DUF5906"/>
    <property type="match status" value="1"/>
</dbReference>
<comment type="caution">
    <text evidence="5">The sequence shown here is derived from an EMBL/GenBank/DDBJ whole genome shotgun (WGS) entry which is preliminary data.</text>
</comment>
<dbReference type="Gene3D" id="3.40.50.300">
    <property type="entry name" value="P-loop containing nucleotide triphosphate hydrolases"/>
    <property type="match status" value="1"/>
</dbReference>
<dbReference type="InterPro" id="IPR014015">
    <property type="entry name" value="Helicase_SF3_DNA-vir"/>
</dbReference>
<dbReference type="NCBIfam" id="TIGR01613">
    <property type="entry name" value="primase_Cterm"/>
    <property type="match status" value="1"/>
</dbReference>
<gene>
    <name evidence="5" type="ORF">KYK27_15595</name>
</gene>
<dbReference type="InterPro" id="IPR027417">
    <property type="entry name" value="P-loop_NTPase"/>
</dbReference>
<evidence type="ECO:0000313" key="6">
    <source>
        <dbReference type="Proteomes" id="UP000774935"/>
    </source>
</evidence>
<sequence length="469" mass="53822">MNNITDLPTNSIAHDKLLDQLLTNITATDFKEFAELKEGQNLKQKHYYVIAVENILRTAEKMHWGMCRNNGCIYLFNGCFWQQVEEAVLKDFLGRAAEKMGIDRFDARYHLFKEQLYRQFLASARLQKAVKRKGTVLINLQNGTFEISPAGMQLREFKRGDFLTYQLPFSFEEAAQALLFNAYLEQVLPDVEKQAVVSEYLGYVFVDPSVLKLEKALLLFGSGGNGKSVLFDIINALLGPSNVCSYSMQSLTDKSGYSRYMLGDKLLNYASELSTKLDPNFFKQLTSGEPIEVRLPYRDPSMLTSYAKLLFNCNELPRDIEHTDAFFRRLLIVEFDRTIPEQEQDKQLASKVIASELSGVFNWILQGLKRLMAQGRFSDCEASKAKVEQYKKETDSVLMFLEENNYIKSLGKFSALKELYQSYRAFCYDYGNTPLNCTNFRKRLEGAGMPITRRSCGWVVFLETQSFLN</sequence>
<keyword evidence="6" id="KW-1185">Reference proteome</keyword>
<reference evidence="5 6" key="1">
    <citation type="submission" date="2021-07" db="EMBL/GenBank/DDBJ databases">
        <authorList>
            <person name="Kim M.K."/>
        </authorList>
    </citation>
    <scope>NUCLEOTIDE SEQUENCE [LARGE SCALE GENOMIC DNA]</scope>
    <source>
        <strain evidence="5 6">HLY7-15</strain>
    </source>
</reference>
<feature type="domain" description="SF3 helicase" evidence="4">
    <location>
        <begin position="192"/>
        <end position="348"/>
    </location>
</feature>
<dbReference type="Proteomes" id="UP000774935">
    <property type="component" value="Unassembled WGS sequence"/>
</dbReference>
<dbReference type="InterPro" id="IPR045455">
    <property type="entry name" value="NrS-1_pol-like_helicase"/>
</dbReference>
<dbReference type="PANTHER" id="PTHR35372">
    <property type="entry name" value="ATP BINDING PROTEIN-RELATED"/>
    <property type="match status" value="1"/>
</dbReference>
<accession>A0ABS6XER4</accession>
<evidence type="ECO:0000256" key="1">
    <source>
        <dbReference type="ARBA" id="ARBA00022741"/>
    </source>
</evidence>